<comment type="caution">
    <text evidence="1">The sequence shown here is derived from an EMBL/GenBank/DDBJ whole genome shotgun (WGS) entry which is preliminary data.</text>
</comment>
<dbReference type="Proteomes" id="UP000634136">
    <property type="component" value="Unassembled WGS sequence"/>
</dbReference>
<protein>
    <submittedName>
        <fullName evidence="1">Uncharacterized protein</fullName>
    </submittedName>
</protein>
<sequence>MAGARKPWDFLSHLCLSVPLELQLIRVEYSKLIFITSGTLSYTATNNGFRPPLNITVPPVFMTPKKTKITVYLISTDHYSVYWKIGGGKATKKLKSQNEPK</sequence>
<reference evidence="1" key="1">
    <citation type="submission" date="2020-09" db="EMBL/GenBank/DDBJ databases">
        <title>Genome-Enabled Discovery of Anthraquinone Biosynthesis in Senna tora.</title>
        <authorList>
            <person name="Kang S.-H."/>
            <person name="Pandey R.P."/>
            <person name="Lee C.-M."/>
            <person name="Sim J.-S."/>
            <person name="Jeong J.-T."/>
            <person name="Choi B.-S."/>
            <person name="Jung M."/>
            <person name="Ginzburg D."/>
            <person name="Zhao K."/>
            <person name="Won S.Y."/>
            <person name="Oh T.-J."/>
            <person name="Yu Y."/>
            <person name="Kim N.-H."/>
            <person name="Lee O.R."/>
            <person name="Lee T.-H."/>
            <person name="Bashyal P."/>
            <person name="Kim T.-S."/>
            <person name="Lee W.-H."/>
            <person name="Kawkins C."/>
            <person name="Kim C.-K."/>
            <person name="Kim J.S."/>
            <person name="Ahn B.O."/>
            <person name="Rhee S.Y."/>
            <person name="Sohng J.K."/>
        </authorList>
    </citation>
    <scope>NUCLEOTIDE SEQUENCE</scope>
    <source>
        <tissue evidence="1">Leaf</tissue>
    </source>
</reference>
<evidence type="ECO:0000313" key="2">
    <source>
        <dbReference type="Proteomes" id="UP000634136"/>
    </source>
</evidence>
<dbReference type="EMBL" id="JAAIUW010000012">
    <property type="protein sequence ID" value="KAF7806177.1"/>
    <property type="molecule type" value="Genomic_DNA"/>
</dbReference>
<evidence type="ECO:0000313" key="1">
    <source>
        <dbReference type="EMBL" id="KAF7806177.1"/>
    </source>
</evidence>
<dbReference type="AlphaFoldDB" id="A0A834SRM2"/>
<name>A0A834SRM2_9FABA</name>
<proteinExistence type="predicted"/>
<keyword evidence="2" id="KW-1185">Reference proteome</keyword>
<gene>
    <name evidence="1" type="ORF">G2W53_038338</name>
</gene>
<accession>A0A834SRM2</accession>
<organism evidence="1 2">
    <name type="scientific">Senna tora</name>
    <dbReference type="NCBI Taxonomy" id="362788"/>
    <lineage>
        <taxon>Eukaryota</taxon>
        <taxon>Viridiplantae</taxon>
        <taxon>Streptophyta</taxon>
        <taxon>Embryophyta</taxon>
        <taxon>Tracheophyta</taxon>
        <taxon>Spermatophyta</taxon>
        <taxon>Magnoliopsida</taxon>
        <taxon>eudicotyledons</taxon>
        <taxon>Gunneridae</taxon>
        <taxon>Pentapetalae</taxon>
        <taxon>rosids</taxon>
        <taxon>fabids</taxon>
        <taxon>Fabales</taxon>
        <taxon>Fabaceae</taxon>
        <taxon>Caesalpinioideae</taxon>
        <taxon>Cassia clade</taxon>
        <taxon>Senna</taxon>
    </lineage>
</organism>